<feature type="non-terminal residue" evidence="8">
    <location>
        <position position="282"/>
    </location>
</feature>
<dbReference type="GO" id="GO:0004497">
    <property type="term" value="F:monooxygenase activity"/>
    <property type="evidence" value="ECO:0007669"/>
    <property type="project" value="TreeGrafter"/>
</dbReference>
<evidence type="ECO:0000256" key="1">
    <source>
        <dbReference type="ARBA" id="ARBA00001974"/>
    </source>
</evidence>
<evidence type="ECO:0000256" key="2">
    <source>
        <dbReference type="ARBA" id="ARBA00004924"/>
    </source>
</evidence>
<dbReference type="Gene3D" id="3.50.50.60">
    <property type="entry name" value="FAD/NAD(P)-binding domain"/>
    <property type="match status" value="2"/>
</dbReference>
<gene>
    <name evidence="8" type="ORF">METZ01_LOCUS402782</name>
</gene>
<dbReference type="AlphaFoldDB" id="A0A382VVM6"/>
<dbReference type="InterPro" id="IPR025700">
    <property type="entry name" value="Lys/Orn_oxygenase"/>
</dbReference>
<dbReference type="SUPFAM" id="SSF51905">
    <property type="entry name" value="FAD/NAD(P)-binding domain"/>
    <property type="match status" value="2"/>
</dbReference>
<dbReference type="GO" id="GO:0050660">
    <property type="term" value="F:flavin adenine dinucleotide binding"/>
    <property type="evidence" value="ECO:0007669"/>
    <property type="project" value="TreeGrafter"/>
</dbReference>
<keyword evidence="5" id="KW-0274">FAD</keyword>
<comment type="pathway">
    <text evidence="2">Siderophore biosynthesis.</text>
</comment>
<dbReference type="PANTHER" id="PTHR43539">
    <property type="entry name" value="FLAVIN-BINDING MONOOXYGENASE-LIKE PROTEIN (AFU_ORTHOLOGUE AFUA_4G09220)"/>
    <property type="match status" value="1"/>
</dbReference>
<reference evidence="8" key="1">
    <citation type="submission" date="2018-05" db="EMBL/GenBank/DDBJ databases">
        <authorList>
            <person name="Lanie J.A."/>
            <person name="Ng W.-L."/>
            <person name="Kazmierczak K.M."/>
            <person name="Andrzejewski T.M."/>
            <person name="Davidsen T.M."/>
            <person name="Wayne K.J."/>
            <person name="Tettelin H."/>
            <person name="Glass J.I."/>
            <person name="Rusch D."/>
            <person name="Podicherti R."/>
            <person name="Tsui H.-C.T."/>
            <person name="Winkler M.E."/>
        </authorList>
    </citation>
    <scope>NUCLEOTIDE SEQUENCE</scope>
</reference>
<evidence type="ECO:0000256" key="6">
    <source>
        <dbReference type="ARBA" id="ARBA00022857"/>
    </source>
</evidence>
<keyword evidence="6" id="KW-0521">NADP</keyword>
<name>A0A382VVM6_9ZZZZ</name>
<comment type="cofactor">
    <cofactor evidence="1">
        <name>FAD</name>
        <dbReference type="ChEBI" id="CHEBI:57692"/>
    </cofactor>
</comment>
<dbReference type="InterPro" id="IPR036188">
    <property type="entry name" value="FAD/NAD-bd_sf"/>
</dbReference>
<evidence type="ECO:0000256" key="7">
    <source>
        <dbReference type="ARBA" id="ARBA00023002"/>
    </source>
</evidence>
<evidence type="ECO:0000313" key="8">
    <source>
        <dbReference type="EMBL" id="SVD49928.1"/>
    </source>
</evidence>
<dbReference type="PANTHER" id="PTHR43539:SF78">
    <property type="entry name" value="FLAVIN-CONTAINING MONOOXYGENASE"/>
    <property type="match status" value="1"/>
</dbReference>
<dbReference type="Pfam" id="PF13434">
    <property type="entry name" value="Lys_Orn_oxgnase"/>
    <property type="match status" value="1"/>
</dbReference>
<evidence type="ECO:0000256" key="3">
    <source>
        <dbReference type="ARBA" id="ARBA00007588"/>
    </source>
</evidence>
<dbReference type="InterPro" id="IPR050982">
    <property type="entry name" value="Auxin_biosynth/cation_transpt"/>
</dbReference>
<protein>
    <submittedName>
        <fullName evidence="8">Uncharacterized protein</fullName>
    </submittedName>
</protein>
<keyword evidence="7" id="KW-0560">Oxidoreductase</keyword>
<keyword evidence="4" id="KW-0285">Flavoprotein</keyword>
<dbReference type="EMBL" id="UINC01154569">
    <property type="protein sequence ID" value="SVD49928.1"/>
    <property type="molecule type" value="Genomic_DNA"/>
</dbReference>
<feature type="non-terminal residue" evidence="8">
    <location>
        <position position="1"/>
    </location>
</feature>
<comment type="similarity">
    <text evidence="3">Belongs to the lysine N(6)-hydroxylase/L-ornithine N(5)-oxygenase family.</text>
</comment>
<accession>A0A382VVM6</accession>
<evidence type="ECO:0000256" key="5">
    <source>
        <dbReference type="ARBA" id="ARBA00022827"/>
    </source>
</evidence>
<sequence length="282" mass="32275">IYKIVTSKRTVKTNTVIVASGAFGESYIPSIKENLNEEIYQIHSSEYKNSENLPEGGVLVVGSGQSGAQIVEDLMDSGRKVWLSVSKCGRRPRNYRGKDSSWWNYTMGLFDKTVEEVPFEERWKGSAHTSGSKGGHDINLMDLAEKGLNLCSSVKNCSSKKIVFNNDLYENLKFSDNYAINWSKNVDDYILKKRLKMPFKRINYDNRINRTKIKSLKEISLSESLKCIIWATGFRYNFNWIKLDITNEKGIPIQKRGVTKYKGLYFMGLQWMHSAKSAQFIG</sequence>
<organism evidence="8">
    <name type="scientific">marine metagenome</name>
    <dbReference type="NCBI Taxonomy" id="408172"/>
    <lineage>
        <taxon>unclassified sequences</taxon>
        <taxon>metagenomes</taxon>
        <taxon>ecological metagenomes</taxon>
    </lineage>
</organism>
<evidence type="ECO:0000256" key="4">
    <source>
        <dbReference type="ARBA" id="ARBA00022630"/>
    </source>
</evidence>
<proteinExistence type="inferred from homology"/>